<dbReference type="AlphaFoldDB" id="A0A8J5KAX3"/>
<organism evidence="2 3">
    <name type="scientific">Zingiber officinale</name>
    <name type="common">Ginger</name>
    <name type="synonym">Amomum zingiber</name>
    <dbReference type="NCBI Taxonomy" id="94328"/>
    <lineage>
        <taxon>Eukaryota</taxon>
        <taxon>Viridiplantae</taxon>
        <taxon>Streptophyta</taxon>
        <taxon>Embryophyta</taxon>
        <taxon>Tracheophyta</taxon>
        <taxon>Spermatophyta</taxon>
        <taxon>Magnoliopsida</taxon>
        <taxon>Liliopsida</taxon>
        <taxon>Zingiberales</taxon>
        <taxon>Zingiberaceae</taxon>
        <taxon>Zingiber</taxon>
    </lineage>
</organism>
<dbReference type="Proteomes" id="UP000734854">
    <property type="component" value="Unassembled WGS sequence"/>
</dbReference>
<evidence type="ECO:0000313" key="2">
    <source>
        <dbReference type="EMBL" id="KAG6479276.1"/>
    </source>
</evidence>
<keyword evidence="3" id="KW-1185">Reference proteome</keyword>
<reference evidence="2 3" key="1">
    <citation type="submission" date="2020-08" db="EMBL/GenBank/DDBJ databases">
        <title>Plant Genome Project.</title>
        <authorList>
            <person name="Zhang R.-G."/>
        </authorList>
    </citation>
    <scope>NUCLEOTIDE SEQUENCE [LARGE SCALE GENOMIC DNA]</scope>
    <source>
        <tissue evidence="2">Rhizome</tissue>
    </source>
</reference>
<comment type="caution">
    <text evidence="2">The sequence shown here is derived from an EMBL/GenBank/DDBJ whole genome shotgun (WGS) entry which is preliminary data.</text>
</comment>
<accession>A0A8J5KAX3</accession>
<feature type="region of interest" description="Disordered" evidence="1">
    <location>
        <begin position="15"/>
        <end position="40"/>
    </location>
</feature>
<dbReference type="PANTHER" id="PTHR33132">
    <property type="entry name" value="OSJNBB0118P14.9 PROTEIN"/>
    <property type="match status" value="1"/>
</dbReference>
<gene>
    <name evidence="2" type="ORF">ZIOFF_062739</name>
</gene>
<evidence type="ECO:0000313" key="3">
    <source>
        <dbReference type="Proteomes" id="UP000734854"/>
    </source>
</evidence>
<dbReference type="PANTHER" id="PTHR33132:SF145">
    <property type="entry name" value="OS04G0403900 PROTEIN"/>
    <property type="match status" value="1"/>
</dbReference>
<evidence type="ECO:0000256" key="1">
    <source>
        <dbReference type="SAM" id="MobiDB-lite"/>
    </source>
</evidence>
<dbReference type="EMBL" id="JACMSC010000017">
    <property type="protein sequence ID" value="KAG6479276.1"/>
    <property type="molecule type" value="Genomic_DNA"/>
</dbReference>
<sequence>MASNFIANGDDLKEEEHHHHHYRHHQQGSLPRGARRTLSTNSSSACGAVTAIPKCVCAPTTHAGSFKCRLHRANFHGHAPPSPTSIPPPRPPVNSSTTHQSAIVILPSILIQKNPLSSQPSSLRCFVRWISSSAGEEDESSADFVLLFPVPSQFVLGSMASSICPVRSRIALQFCANELFDDMLQRDLPSFLRSDMLRKLLCAHNEVDGFGLGAKICADAPITDTCIVVYMWHLYRKIQEKMLLQDFRLVDPVPVEYVPSRNQNRDFIQEQLNKRACYLSSRLIGISSGQLVVVSCNVG</sequence>
<proteinExistence type="predicted"/>
<name>A0A8J5KAX3_ZINOF</name>
<protein>
    <submittedName>
        <fullName evidence="2">Uncharacterized protein</fullName>
    </submittedName>
</protein>